<gene>
    <name evidence="1" type="ORF">FC78_GL002114</name>
</gene>
<name>A0A0R1KJC3_9LACO</name>
<evidence type="ECO:0000313" key="1">
    <source>
        <dbReference type="EMBL" id="KRK83304.1"/>
    </source>
</evidence>
<reference evidence="1 2" key="1">
    <citation type="journal article" date="2015" name="Genome Announc.">
        <title>Expanding the biotechnology potential of lactobacilli through comparative genomics of 213 strains and associated genera.</title>
        <authorList>
            <person name="Sun Z."/>
            <person name="Harris H.M."/>
            <person name="McCann A."/>
            <person name="Guo C."/>
            <person name="Argimon S."/>
            <person name="Zhang W."/>
            <person name="Yang X."/>
            <person name="Jeffery I.B."/>
            <person name="Cooney J.C."/>
            <person name="Kagawa T.F."/>
            <person name="Liu W."/>
            <person name="Song Y."/>
            <person name="Salvetti E."/>
            <person name="Wrobel A."/>
            <person name="Rasinkangas P."/>
            <person name="Parkhill J."/>
            <person name="Rea M.C."/>
            <person name="O'Sullivan O."/>
            <person name="Ritari J."/>
            <person name="Douillard F.P."/>
            <person name="Paul Ross R."/>
            <person name="Yang R."/>
            <person name="Briner A.E."/>
            <person name="Felis G.E."/>
            <person name="de Vos W.M."/>
            <person name="Barrangou R."/>
            <person name="Klaenhammer T.R."/>
            <person name="Caufield P.W."/>
            <person name="Cui Y."/>
            <person name="Zhang H."/>
            <person name="O'Toole P.W."/>
        </authorList>
    </citation>
    <scope>NUCLEOTIDE SEQUENCE [LARGE SCALE GENOMIC DNA]</scope>
    <source>
        <strain evidence="1 2">DSM 19674</strain>
    </source>
</reference>
<sequence>MDDKMKKILIALIALIFVLPLAACGNTSEDAAIKENASKWHKTISDLEVVKTDKIGNNRGYIAQTMKQLKKVNKSVIQGTVYDMSKMDNLDNGAYTKVTVYVDKVISGKKSLQGKKIVLVMNGGITTTNRWYKNQNQTREANHDILVQYNEAPLPKVGSKIIGGIKPIGKTEPTVYMKTIKKNNLANTNTYDLDMPAFNFWIKDSKDKQYHLNNPKATKELKANPEMAKSIKNLTDELNQKYNN</sequence>
<keyword evidence="2" id="KW-1185">Reference proteome</keyword>
<dbReference type="EMBL" id="AZDY01000037">
    <property type="protein sequence ID" value="KRK83304.1"/>
    <property type="molecule type" value="Genomic_DNA"/>
</dbReference>
<accession>A0A0R1KJC3</accession>
<organism evidence="1 2">
    <name type="scientific">Companilactobacillus bobalius DSM 19674</name>
    <dbReference type="NCBI Taxonomy" id="1423788"/>
    <lineage>
        <taxon>Bacteria</taxon>
        <taxon>Bacillati</taxon>
        <taxon>Bacillota</taxon>
        <taxon>Bacilli</taxon>
        <taxon>Lactobacillales</taxon>
        <taxon>Lactobacillaceae</taxon>
        <taxon>Companilactobacillus</taxon>
        <taxon>Companilactobacillus bobalius</taxon>
    </lineage>
</organism>
<dbReference type="Proteomes" id="UP000051515">
    <property type="component" value="Unassembled WGS sequence"/>
</dbReference>
<protein>
    <submittedName>
        <fullName evidence="1">Uncharacterized protein</fullName>
    </submittedName>
</protein>
<evidence type="ECO:0000313" key="2">
    <source>
        <dbReference type="Proteomes" id="UP000051515"/>
    </source>
</evidence>
<comment type="caution">
    <text evidence="1">The sequence shown here is derived from an EMBL/GenBank/DDBJ whole genome shotgun (WGS) entry which is preliminary data.</text>
</comment>
<dbReference type="PATRIC" id="fig|1423788.3.peg.2181"/>
<dbReference type="AlphaFoldDB" id="A0A0R1KJC3"/>
<proteinExistence type="predicted"/>